<dbReference type="Proteomes" id="UP001162483">
    <property type="component" value="Unassembled WGS sequence"/>
</dbReference>
<feature type="region of interest" description="Disordered" evidence="1">
    <location>
        <begin position="1"/>
        <end position="25"/>
    </location>
</feature>
<reference evidence="2" key="1">
    <citation type="submission" date="2023-05" db="EMBL/GenBank/DDBJ databases">
        <authorList>
            <person name="Stuckert A."/>
        </authorList>
    </citation>
    <scope>NUCLEOTIDE SEQUENCE</scope>
</reference>
<comment type="caution">
    <text evidence="2">The sequence shown here is derived from an EMBL/GenBank/DDBJ whole genome shotgun (WGS) entry which is preliminary data.</text>
</comment>
<name>A0ABN9CZ62_9NEOB</name>
<protein>
    <submittedName>
        <fullName evidence="2">Uncharacterized protein</fullName>
    </submittedName>
</protein>
<organism evidence="2 3">
    <name type="scientific">Staurois parvus</name>
    <dbReference type="NCBI Taxonomy" id="386267"/>
    <lineage>
        <taxon>Eukaryota</taxon>
        <taxon>Metazoa</taxon>
        <taxon>Chordata</taxon>
        <taxon>Craniata</taxon>
        <taxon>Vertebrata</taxon>
        <taxon>Euteleostomi</taxon>
        <taxon>Amphibia</taxon>
        <taxon>Batrachia</taxon>
        <taxon>Anura</taxon>
        <taxon>Neobatrachia</taxon>
        <taxon>Ranoidea</taxon>
        <taxon>Ranidae</taxon>
        <taxon>Staurois</taxon>
    </lineage>
</organism>
<evidence type="ECO:0000256" key="1">
    <source>
        <dbReference type="SAM" id="MobiDB-lite"/>
    </source>
</evidence>
<evidence type="ECO:0000313" key="3">
    <source>
        <dbReference type="Proteomes" id="UP001162483"/>
    </source>
</evidence>
<evidence type="ECO:0000313" key="2">
    <source>
        <dbReference type="EMBL" id="CAI9564771.1"/>
    </source>
</evidence>
<proteinExistence type="predicted"/>
<dbReference type="EMBL" id="CATNWA010013251">
    <property type="protein sequence ID" value="CAI9564771.1"/>
    <property type="molecule type" value="Genomic_DNA"/>
</dbReference>
<accession>A0ABN9CZ62</accession>
<sequence>MAEECGDGDSSNGSGRTGTMRDSGLGSSMIEEAVYRGPWQIRGLAAAMDGRPVICSQHPMSKKFYTPAVCEET</sequence>
<keyword evidence="3" id="KW-1185">Reference proteome</keyword>
<gene>
    <name evidence="2" type="ORF">SPARVUS_LOCUS5977625</name>
</gene>